<reference evidence="2 3" key="1">
    <citation type="submission" date="2018-11" db="EMBL/GenBank/DDBJ databases">
        <authorList>
            <person name="Li F."/>
        </authorList>
    </citation>
    <scope>NUCLEOTIDE SEQUENCE [LARGE SCALE GENOMIC DNA]</scope>
    <source>
        <strain evidence="2 3">Gsoil 097</strain>
    </source>
</reference>
<evidence type="ECO:0000313" key="2">
    <source>
        <dbReference type="EMBL" id="RNL65748.1"/>
    </source>
</evidence>
<keyword evidence="3" id="KW-1185">Reference proteome</keyword>
<dbReference type="Pfam" id="PF03009">
    <property type="entry name" value="GDPD"/>
    <property type="match status" value="1"/>
</dbReference>
<organism evidence="2 3">
    <name type="scientific">Nocardioides marmoriginsengisoli</name>
    <dbReference type="NCBI Taxonomy" id="661483"/>
    <lineage>
        <taxon>Bacteria</taxon>
        <taxon>Bacillati</taxon>
        <taxon>Actinomycetota</taxon>
        <taxon>Actinomycetes</taxon>
        <taxon>Propionibacteriales</taxon>
        <taxon>Nocardioidaceae</taxon>
        <taxon>Nocardioides</taxon>
    </lineage>
</organism>
<dbReference type="EMBL" id="RJSE01000002">
    <property type="protein sequence ID" value="RNL65748.1"/>
    <property type="molecule type" value="Genomic_DNA"/>
</dbReference>
<accession>A0A3N0CQL3</accession>
<evidence type="ECO:0000313" key="3">
    <source>
        <dbReference type="Proteomes" id="UP000267128"/>
    </source>
</evidence>
<dbReference type="RefSeq" id="WP_123225787.1">
    <property type="nucleotide sequence ID" value="NZ_RJSE01000002.1"/>
</dbReference>
<dbReference type="PROSITE" id="PS51704">
    <property type="entry name" value="GP_PDE"/>
    <property type="match status" value="1"/>
</dbReference>
<dbReference type="Gene3D" id="3.20.20.190">
    <property type="entry name" value="Phosphatidylinositol (PI) phosphodiesterase"/>
    <property type="match status" value="1"/>
</dbReference>
<dbReference type="SUPFAM" id="SSF51695">
    <property type="entry name" value="PLC-like phosphodiesterases"/>
    <property type="match status" value="1"/>
</dbReference>
<dbReference type="OrthoDB" id="5241788at2"/>
<feature type="domain" description="GP-PDE" evidence="1">
    <location>
        <begin position="20"/>
        <end position="259"/>
    </location>
</feature>
<sequence length="269" mass="28870">MDRPTTGHAYLDDAVSSGGVIAMAHRGGARHPDLLGTENTAHAFRHAVGLGYRYLETDVHATRDGGLIAFHDDVLDRVTDQSGPVATASEATLRRARIGGAHAIPTMADLLDEFAHCRFNIDLKGDGAGNALADLLDATGAHDRVCVGSFSRARIQEFRRRTAGAVATSAAPVEVAAYLAAPTAEIARRLTGGRVAALQVPHRRGPLPVVTDALVRRAHRAGVQVHVWTIDERAEMEELLDLGVDGLITDRTDVLKDLLVTRGLWRDHP</sequence>
<dbReference type="PANTHER" id="PTHR43805">
    <property type="entry name" value="GLYCEROPHOSPHORYL DIESTER PHOSPHODIESTERASE"/>
    <property type="match status" value="1"/>
</dbReference>
<evidence type="ECO:0000259" key="1">
    <source>
        <dbReference type="PROSITE" id="PS51704"/>
    </source>
</evidence>
<dbReference type="PANTHER" id="PTHR43805:SF1">
    <property type="entry name" value="GP-PDE DOMAIN-CONTAINING PROTEIN"/>
    <property type="match status" value="1"/>
</dbReference>
<dbReference type="GO" id="GO:0006629">
    <property type="term" value="P:lipid metabolic process"/>
    <property type="evidence" value="ECO:0007669"/>
    <property type="project" value="InterPro"/>
</dbReference>
<protein>
    <submittedName>
        <fullName evidence="2">Glycerophosphodiester phosphodiesterase</fullName>
    </submittedName>
</protein>
<gene>
    <name evidence="2" type="ORF">EFK50_01485</name>
</gene>
<dbReference type="InterPro" id="IPR017946">
    <property type="entry name" value="PLC-like_Pdiesterase_TIM-brl"/>
</dbReference>
<proteinExistence type="predicted"/>
<dbReference type="GO" id="GO:0008081">
    <property type="term" value="F:phosphoric diester hydrolase activity"/>
    <property type="evidence" value="ECO:0007669"/>
    <property type="project" value="InterPro"/>
</dbReference>
<dbReference type="AlphaFoldDB" id="A0A3N0CQL3"/>
<comment type="caution">
    <text evidence="2">The sequence shown here is derived from an EMBL/GenBank/DDBJ whole genome shotgun (WGS) entry which is preliminary data.</text>
</comment>
<name>A0A3N0CQL3_9ACTN</name>
<dbReference type="InterPro" id="IPR030395">
    <property type="entry name" value="GP_PDE_dom"/>
</dbReference>
<dbReference type="Proteomes" id="UP000267128">
    <property type="component" value="Unassembled WGS sequence"/>
</dbReference>
<dbReference type="CDD" id="cd08561">
    <property type="entry name" value="GDPD_cytoplasmic_ScUgpQ2_like"/>
    <property type="match status" value="1"/>
</dbReference>